<dbReference type="EMBL" id="KV417285">
    <property type="protein sequence ID" value="KZO96146.1"/>
    <property type="molecule type" value="Genomic_DNA"/>
</dbReference>
<dbReference type="OrthoDB" id="3171382at2759"/>
<evidence type="ECO:0000313" key="2">
    <source>
        <dbReference type="EMBL" id="KZO96146.1"/>
    </source>
</evidence>
<feature type="compositionally biased region" description="Low complexity" evidence="1">
    <location>
        <begin position="1"/>
        <end position="22"/>
    </location>
</feature>
<proteinExistence type="predicted"/>
<keyword evidence="3" id="KW-1185">Reference proteome</keyword>
<organism evidence="2 3">
    <name type="scientific">Calocera viscosa (strain TUFC12733)</name>
    <dbReference type="NCBI Taxonomy" id="1330018"/>
    <lineage>
        <taxon>Eukaryota</taxon>
        <taxon>Fungi</taxon>
        <taxon>Dikarya</taxon>
        <taxon>Basidiomycota</taxon>
        <taxon>Agaricomycotina</taxon>
        <taxon>Dacrymycetes</taxon>
        <taxon>Dacrymycetales</taxon>
        <taxon>Dacrymycetaceae</taxon>
        <taxon>Calocera</taxon>
    </lineage>
</organism>
<evidence type="ECO:0000256" key="1">
    <source>
        <dbReference type="SAM" id="MobiDB-lite"/>
    </source>
</evidence>
<feature type="compositionally biased region" description="Basic and acidic residues" evidence="1">
    <location>
        <begin position="377"/>
        <end position="399"/>
    </location>
</feature>
<protein>
    <submittedName>
        <fullName evidence="2">Uncharacterized protein</fullName>
    </submittedName>
</protein>
<feature type="region of interest" description="Disordered" evidence="1">
    <location>
        <begin position="375"/>
        <end position="399"/>
    </location>
</feature>
<accession>A0A167LY15</accession>
<name>A0A167LY15_CALVF</name>
<dbReference type="AlphaFoldDB" id="A0A167LY15"/>
<feature type="region of interest" description="Disordered" evidence="1">
    <location>
        <begin position="1"/>
        <end position="36"/>
    </location>
</feature>
<evidence type="ECO:0000313" key="3">
    <source>
        <dbReference type="Proteomes" id="UP000076738"/>
    </source>
</evidence>
<dbReference type="Proteomes" id="UP000076738">
    <property type="component" value="Unassembled WGS sequence"/>
</dbReference>
<gene>
    <name evidence="2" type="ORF">CALVIDRAFT_598479</name>
</gene>
<reference evidence="2 3" key="1">
    <citation type="journal article" date="2016" name="Mol. Biol. Evol.">
        <title>Comparative Genomics of Early-Diverging Mushroom-Forming Fungi Provides Insights into the Origins of Lignocellulose Decay Capabilities.</title>
        <authorList>
            <person name="Nagy L.G."/>
            <person name="Riley R."/>
            <person name="Tritt A."/>
            <person name="Adam C."/>
            <person name="Daum C."/>
            <person name="Floudas D."/>
            <person name="Sun H."/>
            <person name="Yadav J.S."/>
            <person name="Pangilinan J."/>
            <person name="Larsson K.H."/>
            <person name="Matsuura K."/>
            <person name="Barry K."/>
            <person name="Labutti K."/>
            <person name="Kuo R."/>
            <person name="Ohm R.A."/>
            <person name="Bhattacharya S.S."/>
            <person name="Shirouzu T."/>
            <person name="Yoshinaga Y."/>
            <person name="Martin F.M."/>
            <person name="Grigoriev I.V."/>
            <person name="Hibbett D.S."/>
        </authorList>
    </citation>
    <scope>NUCLEOTIDE SEQUENCE [LARGE SCALE GENOMIC DNA]</scope>
    <source>
        <strain evidence="2 3">TUFC12733</strain>
    </source>
</reference>
<sequence>MTSPAPESSSSPTTSSSPWSIHAPPPPPDDANKQNDIPIVIPSRVDERCFTFCTQRSIARTFQVEPVCHTLCWRKVYEYERRMMDARFGSQEDVLFHYRDPLPYEKGTRDLPEHLAQQYARLAAVATACLLERTARWKDVQARRRAESTALLLEILRNHVKPGKAYTGDVDGRMARRIEREREALFQRLRLVMLEPPYPNYRTPGEFLWPFPPPRNNNWSFFRGHYITYARGTQKSGEHWSSMKNLFLTEGWEAAHALLRQGRDVGAVLDSNMLSRKEGPRTMGIQQLQGEAEAGTEKKVDPNYIAIISVEHLPPVLYKSLINRAQRIYDPVVSLLERYRESFASGQQRHTAYALWGTALDPEDGPLGTLKKLGAAFERRRKEEEREREEREGKKSGGL</sequence>